<feature type="binding site" evidence="6">
    <location>
        <position position="159"/>
    </location>
    <ligand>
        <name>Mg(2+)</name>
        <dbReference type="ChEBI" id="CHEBI:18420"/>
        <label>1</label>
    </ligand>
</feature>
<gene>
    <name evidence="9" type="ORF">PGB34_18125</name>
</gene>
<dbReference type="InterPro" id="IPR004808">
    <property type="entry name" value="AP_endonuc_1"/>
</dbReference>
<evidence type="ECO:0000313" key="10">
    <source>
        <dbReference type="Proteomes" id="UP001212602"/>
    </source>
</evidence>
<feature type="binding site" evidence="6">
    <location>
        <position position="41"/>
    </location>
    <ligand>
        <name>Mg(2+)</name>
        <dbReference type="ChEBI" id="CHEBI:18420"/>
        <label>1</label>
    </ligand>
</feature>
<evidence type="ECO:0000256" key="7">
    <source>
        <dbReference type="PIRSR" id="PIRSR604808-3"/>
    </source>
</evidence>
<evidence type="ECO:0000256" key="4">
    <source>
        <dbReference type="ARBA" id="ARBA00022842"/>
    </source>
</evidence>
<dbReference type="AlphaFoldDB" id="A0AAE3NBS6"/>
<evidence type="ECO:0000313" key="9">
    <source>
        <dbReference type="EMBL" id="MDA7418288.1"/>
    </source>
</evidence>
<dbReference type="PANTHER" id="PTHR22748">
    <property type="entry name" value="AP ENDONUCLEASE"/>
    <property type="match status" value="1"/>
</dbReference>
<name>A0AAE3NBS6_9BURK</name>
<feature type="active site" description="Proton acceptor" evidence="5">
    <location>
        <position position="261"/>
    </location>
</feature>
<dbReference type="EMBL" id="JAQIPB010000009">
    <property type="protein sequence ID" value="MDA7418288.1"/>
    <property type="molecule type" value="Genomic_DNA"/>
</dbReference>
<dbReference type="Pfam" id="PF03372">
    <property type="entry name" value="Exo_endo_phos"/>
    <property type="match status" value="1"/>
</dbReference>
<dbReference type="GO" id="GO:0046872">
    <property type="term" value="F:metal ion binding"/>
    <property type="evidence" value="ECO:0007669"/>
    <property type="project" value="UniProtKB-KW"/>
</dbReference>
<feature type="domain" description="Endonuclease/exonuclease/phosphatase" evidence="8">
    <location>
        <begin position="11"/>
        <end position="261"/>
    </location>
</feature>
<comment type="cofactor">
    <cofactor evidence="6">
        <name>Mg(2+)</name>
        <dbReference type="ChEBI" id="CHEBI:18420"/>
    </cofactor>
    <cofactor evidence="6">
        <name>Mn(2+)</name>
        <dbReference type="ChEBI" id="CHEBI:29035"/>
    </cofactor>
    <text evidence="6">Probably binds two magnesium or manganese ions per subunit.</text>
</comment>
<dbReference type="Gene3D" id="3.60.10.10">
    <property type="entry name" value="Endonuclease/exonuclease/phosphatase"/>
    <property type="match status" value="1"/>
</dbReference>
<organism evidence="9 10">
    <name type="scientific">Xenophilus arseniciresistens</name>
    <dbReference type="NCBI Taxonomy" id="1283306"/>
    <lineage>
        <taxon>Bacteria</taxon>
        <taxon>Pseudomonadati</taxon>
        <taxon>Pseudomonadota</taxon>
        <taxon>Betaproteobacteria</taxon>
        <taxon>Burkholderiales</taxon>
        <taxon>Comamonadaceae</taxon>
        <taxon>Xenophilus</taxon>
    </lineage>
</organism>
<feature type="site" description="Important for catalytic activity" evidence="7">
    <location>
        <position position="235"/>
    </location>
</feature>
<evidence type="ECO:0000256" key="3">
    <source>
        <dbReference type="ARBA" id="ARBA00022801"/>
    </source>
</evidence>
<protein>
    <submittedName>
        <fullName evidence="9">Exodeoxyribonuclease III</fullName>
    </submittedName>
</protein>
<feature type="binding site" evidence="6">
    <location>
        <position position="13"/>
    </location>
    <ligand>
        <name>Mg(2+)</name>
        <dbReference type="ChEBI" id="CHEBI:18420"/>
        <label>1</label>
    </ligand>
</feature>
<reference evidence="9" key="1">
    <citation type="submission" date="2023-01" db="EMBL/GenBank/DDBJ databases">
        <title>Xenophilus mangrovi sp. nov., isolated from soil of Mangrove nature reserve.</title>
        <authorList>
            <person name="Xu S."/>
            <person name="Liu Z."/>
            <person name="Xu Y."/>
        </authorList>
    </citation>
    <scope>NUCLEOTIDE SEQUENCE</scope>
    <source>
        <strain evidence="9">YW8</strain>
    </source>
</reference>
<keyword evidence="2 6" id="KW-0479">Metal-binding</keyword>
<keyword evidence="6" id="KW-0464">Manganese</keyword>
<dbReference type="NCBIfam" id="TIGR00195">
    <property type="entry name" value="exoDNase_III"/>
    <property type="match status" value="1"/>
</dbReference>
<sequence length="272" mass="30707">MSTSRLTKITSLNLNGLRSASTKGVADWVAQTAPDCICMQEIRVQASDVVGRFEEMAGLKGHFHFAEKKGYAGTAIYTRHEPSEVVVGWGDTEFDAEGRYLELRFDRPGRKLSIISSYFPSGSSGEERQAAKFRFLAGFFPYLTRLKQEREFILCGDLNIAHREADLKNWKGNQKNSGFLPEERAWMTRLLDAGADGAGLVDVYRHLKPDTTDACYTWWSNRGQAYAKNVGWRLDYHLATPALAQLARSEEIYKTVKFSDHAPITVEYEFGI</sequence>
<dbReference type="PANTHER" id="PTHR22748:SF6">
    <property type="entry name" value="DNA-(APURINIC OR APYRIMIDINIC SITE) ENDONUCLEASE"/>
    <property type="match status" value="1"/>
</dbReference>
<evidence type="ECO:0000259" key="8">
    <source>
        <dbReference type="Pfam" id="PF03372"/>
    </source>
</evidence>
<dbReference type="GO" id="GO:0003906">
    <property type="term" value="F:DNA-(apurinic or apyrimidinic site) endonuclease activity"/>
    <property type="evidence" value="ECO:0007669"/>
    <property type="project" value="TreeGrafter"/>
</dbReference>
<dbReference type="InterPro" id="IPR036691">
    <property type="entry name" value="Endo/exonu/phosph_ase_sf"/>
</dbReference>
<feature type="binding site" evidence="6">
    <location>
        <position position="261"/>
    </location>
    <ligand>
        <name>Mg(2+)</name>
        <dbReference type="ChEBI" id="CHEBI:18420"/>
        <label>1</label>
    </ligand>
</feature>
<feature type="active site" evidence="5">
    <location>
        <position position="118"/>
    </location>
</feature>
<dbReference type="InterPro" id="IPR005135">
    <property type="entry name" value="Endo/exonuclease/phosphatase"/>
</dbReference>
<accession>A0AAE3NBS6</accession>
<dbReference type="RefSeq" id="WP_271429506.1">
    <property type="nucleotide sequence ID" value="NZ_JAQIPB010000009.1"/>
</dbReference>
<feature type="site" description="Transition state stabilizer" evidence="7">
    <location>
        <position position="159"/>
    </location>
</feature>
<feature type="site" description="Interaction with DNA substrate" evidence="7">
    <location>
        <position position="261"/>
    </location>
</feature>
<dbReference type="GO" id="GO:0006284">
    <property type="term" value="P:base-excision repair"/>
    <property type="evidence" value="ECO:0007669"/>
    <property type="project" value="TreeGrafter"/>
</dbReference>
<feature type="binding site" evidence="6">
    <location>
        <position position="157"/>
    </location>
    <ligand>
        <name>Mg(2+)</name>
        <dbReference type="ChEBI" id="CHEBI:18420"/>
        <label>1</label>
    </ligand>
</feature>
<feature type="binding site" evidence="6">
    <location>
        <position position="260"/>
    </location>
    <ligand>
        <name>Mg(2+)</name>
        <dbReference type="ChEBI" id="CHEBI:18420"/>
        <label>1</label>
    </ligand>
</feature>
<comment type="caution">
    <text evidence="9">The sequence shown here is derived from an EMBL/GenBank/DDBJ whole genome shotgun (WGS) entry which is preliminary data.</text>
</comment>
<dbReference type="Proteomes" id="UP001212602">
    <property type="component" value="Unassembled WGS sequence"/>
</dbReference>
<dbReference type="CDD" id="cd10281">
    <property type="entry name" value="Nape_like_AP-endo"/>
    <property type="match status" value="1"/>
</dbReference>
<evidence type="ECO:0000256" key="5">
    <source>
        <dbReference type="PIRSR" id="PIRSR604808-1"/>
    </source>
</evidence>
<dbReference type="GO" id="GO:0008081">
    <property type="term" value="F:phosphoric diester hydrolase activity"/>
    <property type="evidence" value="ECO:0007669"/>
    <property type="project" value="TreeGrafter"/>
</dbReference>
<evidence type="ECO:0000256" key="2">
    <source>
        <dbReference type="ARBA" id="ARBA00022723"/>
    </source>
</evidence>
<evidence type="ECO:0000256" key="6">
    <source>
        <dbReference type="PIRSR" id="PIRSR604808-2"/>
    </source>
</evidence>
<keyword evidence="3" id="KW-0378">Hydrolase</keyword>
<evidence type="ECO:0000256" key="1">
    <source>
        <dbReference type="ARBA" id="ARBA00007092"/>
    </source>
</evidence>
<comment type="similarity">
    <text evidence="1">Belongs to the DNA repair enzymes AP/ExoA family.</text>
</comment>
<dbReference type="FunFam" id="3.60.10.10:FF:000026">
    <property type="entry name" value="Exodeoxyribonuclease III"/>
    <property type="match status" value="1"/>
</dbReference>
<dbReference type="GO" id="GO:0008311">
    <property type="term" value="F:double-stranded DNA 3'-5' DNA exonuclease activity"/>
    <property type="evidence" value="ECO:0007669"/>
    <property type="project" value="TreeGrafter"/>
</dbReference>
<proteinExistence type="inferred from homology"/>
<dbReference type="PROSITE" id="PS51435">
    <property type="entry name" value="AP_NUCLEASE_F1_4"/>
    <property type="match status" value="1"/>
</dbReference>
<dbReference type="NCBIfam" id="TIGR00633">
    <property type="entry name" value="xth"/>
    <property type="match status" value="1"/>
</dbReference>
<feature type="active site" description="Proton donor/acceptor" evidence="5">
    <location>
        <position position="157"/>
    </location>
</feature>
<dbReference type="SUPFAM" id="SSF56219">
    <property type="entry name" value="DNase I-like"/>
    <property type="match status" value="1"/>
</dbReference>
<keyword evidence="10" id="KW-1185">Reference proteome</keyword>
<keyword evidence="4 6" id="KW-0460">Magnesium</keyword>